<evidence type="ECO:0000259" key="1">
    <source>
        <dbReference type="Pfam" id="PF13843"/>
    </source>
</evidence>
<evidence type="ECO:0000313" key="2">
    <source>
        <dbReference type="EMBL" id="KRX33046.1"/>
    </source>
</evidence>
<protein>
    <recommendedName>
        <fullName evidence="1">PiggyBac transposable element-derived protein domain-containing protein</fullName>
    </recommendedName>
</protein>
<feature type="domain" description="PiggyBac transposable element-derived protein" evidence="1">
    <location>
        <begin position="100"/>
        <end position="168"/>
    </location>
</feature>
<evidence type="ECO:0000313" key="3">
    <source>
        <dbReference type="Proteomes" id="UP000055048"/>
    </source>
</evidence>
<dbReference type="OrthoDB" id="5920679at2759"/>
<dbReference type="AlphaFoldDB" id="A0A0V0T239"/>
<dbReference type="EMBL" id="JYDJ01000940">
    <property type="protein sequence ID" value="KRX33046.1"/>
    <property type="molecule type" value="Genomic_DNA"/>
</dbReference>
<name>A0A0V0T239_9BILA</name>
<dbReference type="Proteomes" id="UP000055048">
    <property type="component" value="Unassembled WGS sequence"/>
</dbReference>
<dbReference type="InterPro" id="IPR029526">
    <property type="entry name" value="PGBD"/>
</dbReference>
<gene>
    <name evidence="2" type="ORF">T05_13239</name>
</gene>
<keyword evidence="3" id="KW-1185">Reference proteome</keyword>
<proteinExistence type="predicted"/>
<dbReference type="Pfam" id="PF13843">
    <property type="entry name" value="DDE_Tnp_1_7"/>
    <property type="match status" value="1"/>
</dbReference>
<dbReference type="STRING" id="144512.A0A0V0T239"/>
<comment type="caution">
    <text evidence="2">The sequence shown here is derived from an EMBL/GenBank/DDBJ whole genome shotgun (WGS) entry which is preliminary data.</text>
</comment>
<accession>A0A0V0T239</accession>
<sequence>MYVVDCWGGAHPTLEKHIVRLTLHMMVSYGKKCDKIFFFSSCGLSFVKFVKQISLLNRTRYSAHFDTKLRSILKNSTKLTINITMLTIAAQMFIAAWKQNAAEDLLAKKTTIVGTLRRNKTEVPSELTEAMGREVGSSLFCFDRQLTLVSYILKRKKCVLLLSTMHHDDA</sequence>
<feature type="non-terminal residue" evidence="2">
    <location>
        <position position="170"/>
    </location>
</feature>
<organism evidence="2 3">
    <name type="scientific">Trichinella murrelli</name>
    <dbReference type="NCBI Taxonomy" id="144512"/>
    <lineage>
        <taxon>Eukaryota</taxon>
        <taxon>Metazoa</taxon>
        <taxon>Ecdysozoa</taxon>
        <taxon>Nematoda</taxon>
        <taxon>Enoplea</taxon>
        <taxon>Dorylaimia</taxon>
        <taxon>Trichinellida</taxon>
        <taxon>Trichinellidae</taxon>
        <taxon>Trichinella</taxon>
    </lineage>
</organism>
<reference evidence="2 3" key="1">
    <citation type="submission" date="2015-01" db="EMBL/GenBank/DDBJ databases">
        <title>Evolution of Trichinella species and genotypes.</title>
        <authorList>
            <person name="Korhonen P.K."/>
            <person name="Edoardo P."/>
            <person name="Giuseppe L.R."/>
            <person name="Gasser R.B."/>
        </authorList>
    </citation>
    <scope>NUCLEOTIDE SEQUENCE [LARGE SCALE GENOMIC DNA]</scope>
    <source>
        <strain evidence="2">ISS417</strain>
    </source>
</reference>